<dbReference type="Proteomes" id="UP000000591">
    <property type="component" value="Chromosome VI"/>
</dbReference>
<gene>
    <name evidence="3" type="ORF">AGOS_AFR197W</name>
</gene>
<dbReference type="InterPro" id="IPR040201">
    <property type="entry name" value="Mrg3-like"/>
</dbReference>
<dbReference type="CDD" id="cd24145">
    <property type="entry name" value="Mgr3-like"/>
    <property type="match status" value="1"/>
</dbReference>
<feature type="transmembrane region" description="Helical" evidence="2">
    <location>
        <begin position="45"/>
        <end position="64"/>
    </location>
</feature>
<dbReference type="RefSeq" id="NP_985744.1">
    <property type="nucleotide sequence ID" value="NM_211098.1"/>
</dbReference>
<dbReference type="HOGENOM" id="CLU_039436_0_0_1"/>
<dbReference type="GO" id="GO:0051787">
    <property type="term" value="F:misfolded protein binding"/>
    <property type="evidence" value="ECO:0000318"/>
    <property type="project" value="GO_Central"/>
</dbReference>
<dbReference type="eggNOG" id="ENOG502QU02">
    <property type="taxonomic scope" value="Eukaryota"/>
</dbReference>
<accession>Q753X5</accession>
<reference evidence="3 4" key="1">
    <citation type="journal article" date="2004" name="Science">
        <title>The Ashbya gossypii genome as a tool for mapping the ancient Saccharomyces cerevisiae genome.</title>
        <authorList>
            <person name="Dietrich F.S."/>
            <person name="Voegeli S."/>
            <person name="Brachat S."/>
            <person name="Lerch A."/>
            <person name="Gates K."/>
            <person name="Steiner S."/>
            <person name="Mohr C."/>
            <person name="Pohlmann R."/>
            <person name="Luedi P."/>
            <person name="Choi S."/>
            <person name="Wing R.A."/>
            <person name="Flavier A."/>
            <person name="Gaffney T.D."/>
            <person name="Philippsen P."/>
        </authorList>
    </citation>
    <scope>NUCLEOTIDE SEQUENCE [LARGE SCALE GENOMIC DNA]</scope>
    <source>
        <strain evidence="4">ATCC 10895 / CBS 109.51 / FGSC 9923 / NRRL Y-1056</strain>
    </source>
</reference>
<keyword evidence="4" id="KW-1185">Reference proteome</keyword>
<dbReference type="PANTHER" id="PTHR28142">
    <property type="entry name" value="MITOCHONDRIAL INNER MEMBRANE I-AAA PROTEASE SUPERCOMPLEX SUBUNIT MGR3-RELATED"/>
    <property type="match status" value="1"/>
</dbReference>
<evidence type="ECO:0000256" key="2">
    <source>
        <dbReference type="SAM" id="Phobius"/>
    </source>
</evidence>
<feature type="region of interest" description="Disordered" evidence="1">
    <location>
        <begin position="454"/>
        <end position="474"/>
    </location>
</feature>
<dbReference type="STRING" id="284811.Q753X5"/>
<protein>
    <submittedName>
        <fullName evidence="3">AFR197Wp</fullName>
    </submittedName>
</protein>
<dbReference type="GeneID" id="4622004"/>
<reference evidence="4" key="2">
    <citation type="journal article" date="2013" name="G3 (Bethesda)">
        <title>Genomes of Ashbya fungi isolated from insects reveal four mating-type loci, numerous translocations, lack of transposons, and distinct gene duplications.</title>
        <authorList>
            <person name="Dietrich F.S."/>
            <person name="Voegeli S."/>
            <person name="Kuo S."/>
            <person name="Philippsen P."/>
        </authorList>
    </citation>
    <scope>GENOME REANNOTATION</scope>
    <source>
        <strain evidence="4">ATCC 10895 / CBS 109.51 / FGSC 9923 / NRRL Y-1056</strain>
    </source>
</reference>
<sequence length="474" mass="55070">MLRPILRASIKSWPVRRAHVPRMTLAPTRAYNTVSQQRSNRWKSAVLAAGGLSILSLGLWWFYWPHHSFPRPVAKLLRKALWAESDKKGHNFQEALGFYIDALEECEHLDIDRISDEYTGIQLKIAEMYEKLNMFKEAQSIYLEMLHQYYEALITNGRVPEWQRPHYIQKDLRVLIKALEMNQDLQLGKRLLLTHLMLPQEEVLMRSPELKKFFDRRKEEARNAGDRDHSQPQRWRDFKPHVNEENIKLDDKGNMILDLQKDSSAWQPFKEEFFTARDLYTVYCLSTDDLPSALSCKMTTVEWMVMADMPPGQILLSQANLGSLLYLEAERTEALLYKLERQLVDKAKSEKDIIMMRSLNSKRSLLLDMATTSYESIITFAKRNNKLRFHAKELMDPSASQAVALSTYGLGVINLHRGILPKAERLLKDSISIAKDTDFRDLLKEANQELQKLERAKQSNPSTVFMEPKGTETP</sequence>
<dbReference type="OMA" id="CKMTTVE"/>
<organism evidence="3 4">
    <name type="scientific">Eremothecium gossypii (strain ATCC 10895 / CBS 109.51 / FGSC 9923 / NRRL Y-1056)</name>
    <name type="common">Yeast</name>
    <name type="synonym">Ashbya gossypii</name>
    <dbReference type="NCBI Taxonomy" id="284811"/>
    <lineage>
        <taxon>Eukaryota</taxon>
        <taxon>Fungi</taxon>
        <taxon>Dikarya</taxon>
        <taxon>Ascomycota</taxon>
        <taxon>Saccharomycotina</taxon>
        <taxon>Saccharomycetes</taxon>
        <taxon>Saccharomycetales</taxon>
        <taxon>Saccharomycetaceae</taxon>
        <taxon>Eremothecium</taxon>
    </lineage>
</organism>
<keyword evidence="2" id="KW-1133">Transmembrane helix</keyword>
<proteinExistence type="predicted"/>
<dbReference type="OrthoDB" id="10050400at2759"/>
<dbReference type="PANTHER" id="PTHR28142:SF1">
    <property type="entry name" value="MITOCHONDRIAL INNER MEMBRANE I-AAA PROTEASE SUPERCOMPLEX SUBUNIT MGR3-RELATED"/>
    <property type="match status" value="1"/>
</dbReference>
<dbReference type="AlphaFoldDB" id="Q753X5"/>
<evidence type="ECO:0000256" key="1">
    <source>
        <dbReference type="SAM" id="MobiDB-lite"/>
    </source>
</evidence>
<dbReference type="FunCoup" id="Q753X5">
    <property type="interactions" value="41"/>
</dbReference>
<dbReference type="GO" id="GO:0031942">
    <property type="term" value="C:i-AAA complex"/>
    <property type="evidence" value="ECO:0000318"/>
    <property type="project" value="GO_Central"/>
</dbReference>
<evidence type="ECO:0000313" key="4">
    <source>
        <dbReference type="Proteomes" id="UP000000591"/>
    </source>
</evidence>
<evidence type="ECO:0000313" key="3">
    <source>
        <dbReference type="EMBL" id="AAS53568.1"/>
    </source>
</evidence>
<dbReference type="KEGG" id="ago:AGOS_AFR197W"/>
<dbReference type="EMBL" id="AE016819">
    <property type="protein sequence ID" value="AAS53568.1"/>
    <property type="molecule type" value="Genomic_DNA"/>
</dbReference>
<name>Q753X5_EREGS</name>
<dbReference type="InParanoid" id="Q753X5"/>
<keyword evidence="2" id="KW-0472">Membrane</keyword>
<dbReference type="GO" id="GO:0006515">
    <property type="term" value="P:protein quality control for misfolded or incompletely synthesized proteins"/>
    <property type="evidence" value="ECO:0000318"/>
    <property type="project" value="GO_Central"/>
</dbReference>
<keyword evidence="2" id="KW-0812">Transmembrane</keyword>